<sequence length="86" mass="9197">KDLRTRYKIKESVKGVIITGVDGSSDAAEKRLSAGDVIVEVAQEAVASAADIKKRVDQLKKDGKKSVLLLVSNGEGELRFVALSVQ</sequence>
<protein>
    <submittedName>
        <fullName evidence="2">PDZ domain-containing protein</fullName>
    </submittedName>
</protein>
<accession>A0A7Y4LZI0</accession>
<reference evidence="2 3" key="1">
    <citation type="submission" date="2020-03" db="EMBL/GenBank/DDBJ databases">
        <title>Bradyrhizobium diversity isolated from nodules of Indigofera sp.</title>
        <authorList>
            <person name="Klepa M."/>
            <person name="Helene L."/>
            <person name="Hungria M."/>
        </authorList>
    </citation>
    <scope>NUCLEOTIDE SEQUENCE [LARGE SCALE GENOMIC DNA]</scope>
    <source>
        <strain evidence="2 3">WSM 1791</strain>
    </source>
</reference>
<keyword evidence="3" id="KW-1185">Reference proteome</keyword>
<feature type="non-terminal residue" evidence="2">
    <location>
        <position position="1"/>
    </location>
</feature>
<dbReference type="AlphaFoldDB" id="A0A7Y4LZI0"/>
<organism evidence="2 3">
    <name type="scientific">Bradyrhizobium australiense</name>
    <dbReference type="NCBI Taxonomy" id="2721161"/>
    <lineage>
        <taxon>Bacteria</taxon>
        <taxon>Pseudomonadati</taxon>
        <taxon>Pseudomonadota</taxon>
        <taxon>Alphaproteobacteria</taxon>
        <taxon>Hyphomicrobiales</taxon>
        <taxon>Nitrobacteraceae</taxon>
        <taxon>Bradyrhizobium</taxon>
    </lineage>
</organism>
<dbReference type="InterPro" id="IPR036034">
    <property type="entry name" value="PDZ_sf"/>
</dbReference>
<gene>
    <name evidence="2" type="ORF">HCN58_35370</name>
</gene>
<dbReference type="Gene3D" id="2.30.42.10">
    <property type="match status" value="1"/>
</dbReference>
<evidence type="ECO:0000313" key="2">
    <source>
        <dbReference type="EMBL" id="NOJ44672.1"/>
    </source>
</evidence>
<dbReference type="Proteomes" id="UP000544122">
    <property type="component" value="Unassembled WGS sequence"/>
</dbReference>
<evidence type="ECO:0000259" key="1">
    <source>
        <dbReference type="Pfam" id="PF00595"/>
    </source>
</evidence>
<comment type="caution">
    <text evidence="2">The sequence shown here is derived from an EMBL/GenBank/DDBJ whole genome shotgun (WGS) entry which is preliminary data.</text>
</comment>
<dbReference type="InterPro" id="IPR001478">
    <property type="entry name" value="PDZ"/>
</dbReference>
<dbReference type="SUPFAM" id="SSF50156">
    <property type="entry name" value="PDZ domain-like"/>
    <property type="match status" value="1"/>
</dbReference>
<proteinExistence type="predicted"/>
<dbReference type="Pfam" id="PF00595">
    <property type="entry name" value="PDZ"/>
    <property type="match status" value="1"/>
</dbReference>
<evidence type="ECO:0000313" key="3">
    <source>
        <dbReference type="Proteomes" id="UP000544122"/>
    </source>
</evidence>
<name>A0A7Y4LZI0_9BRAD</name>
<feature type="domain" description="PDZ" evidence="1">
    <location>
        <begin position="13"/>
        <end position="71"/>
    </location>
</feature>
<dbReference type="RefSeq" id="WP_171583852.1">
    <property type="nucleotide sequence ID" value="NZ_JAAVLX010000042.1"/>
</dbReference>
<dbReference type="EMBL" id="JAAVLX010000042">
    <property type="protein sequence ID" value="NOJ44672.1"/>
    <property type="molecule type" value="Genomic_DNA"/>
</dbReference>